<dbReference type="WBParaSite" id="TASK_0000953401-mRNA-1">
    <property type="protein sequence ID" value="TASK_0000953401-mRNA-1"/>
    <property type="gene ID" value="TASK_0000953401"/>
</dbReference>
<accession>A0A0R3WF95</accession>
<feature type="compositionally biased region" description="Polar residues" evidence="1">
    <location>
        <begin position="68"/>
        <end position="78"/>
    </location>
</feature>
<proteinExistence type="predicted"/>
<evidence type="ECO:0000313" key="3">
    <source>
        <dbReference type="Proteomes" id="UP000282613"/>
    </source>
</evidence>
<dbReference type="AlphaFoldDB" id="A0A0R3WF95"/>
<keyword evidence="3" id="KW-1185">Reference proteome</keyword>
<sequence>MQPFRSGQSVGCLRRIDPGGSHDDDDEEEKEEEREEEENGSDGDVGNGGRGDYTTQRYAASKWPIRSEFSQSLPRLDK</sequence>
<dbReference type="EMBL" id="UYRS01019225">
    <property type="protein sequence ID" value="VDK43874.1"/>
    <property type="molecule type" value="Genomic_DNA"/>
</dbReference>
<evidence type="ECO:0000256" key="1">
    <source>
        <dbReference type="SAM" id="MobiDB-lite"/>
    </source>
</evidence>
<evidence type="ECO:0000313" key="4">
    <source>
        <dbReference type="WBParaSite" id="TASK_0000953401-mRNA-1"/>
    </source>
</evidence>
<name>A0A0R3WF95_TAEAS</name>
<gene>
    <name evidence="2" type="ORF">TASK_LOCUS9535</name>
</gene>
<organism evidence="4">
    <name type="scientific">Taenia asiatica</name>
    <name type="common">Asian tapeworm</name>
    <dbReference type="NCBI Taxonomy" id="60517"/>
    <lineage>
        <taxon>Eukaryota</taxon>
        <taxon>Metazoa</taxon>
        <taxon>Spiralia</taxon>
        <taxon>Lophotrochozoa</taxon>
        <taxon>Platyhelminthes</taxon>
        <taxon>Cestoda</taxon>
        <taxon>Eucestoda</taxon>
        <taxon>Cyclophyllidea</taxon>
        <taxon>Taeniidae</taxon>
        <taxon>Taenia</taxon>
    </lineage>
</organism>
<protein>
    <submittedName>
        <fullName evidence="2 4">Uncharacterized protein</fullName>
    </submittedName>
</protein>
<feature type="region of interest" description="Disordered" evidence="1">
    <location>
        <begin position="1"/>
        <end position="78"/>
    </location>
</feature>
<evidence type="ECO:0000313" key="2">
    <source>
        <dbReference type="EMBL" id="VDK43874.1"/>
    </source>
</evidence>
<dbReference type="Proteomes" id="UP000282613">
    <property type="component" value="Unassembled WGS sequence"/>
</dbReference>
<reference evidence="4" key="1">
    <citation type="submission" date="2017-02" db="UniProtKB">
        <authorList>
            <consortium name="WormBaseParasite"/>
        </authorList>
    </citation>
    <scope>IDENTIFICATION</scope>
</reference>
<feature type="compositionally biased region" description="Acidic residues" evidence="1">
    <location>
        <begin position="23"/>
        <end position="41"/>
    </location>
</feature>
<reference evidence="2 3" key="2">
    <citation type="submission" date="2018-11" db="EMBL/GenBank/DDBJ databases">
        <authorList>
            <consortium name="Pathogen Informatics"/>
        </authorList>
    </citation>
    <scope>NUCLEOTIDE SEQUENCE [LARGE SCALE GENOMIC DNA]</scope>
</reference>